<keyword evidence="6" id="KW-0489">Methyltransferase</keyword>
<accession>A0A239CIB8</accession>
<evidence type="ECO:0000256" key="3">
    <source>
        <dbReference type="SAM" id="MobiDB-lite"/>
    </source>
</evidence>
<dbReference type="GO" id="GO:0005886">
    <property type="term" value="C:plasma membrane"/>
    <property type="evidence" value="ECO:0007669"/>
    <property type="project" value="TreeGrafter"/>
</dbReference>
<gene>
    <name evidence="6" type="ORF">SAMN05216276_1005226</name>
</gene>
<dbReference type="PRINTS" id="PR00864">
    <property type="entry name" value="PREPILNPTASE"/>
</dbReference>
<feature type="compositionally biased region" description="Gly residues" evidence="3">
    <location>
        <begin position="1"/>
        <end position="12"/>
    </location>
</feature>
<keyword evidence="4" id="KW-0472">Membrane</keyword>
<dbReference type="GO" id="GO:0006465">
    <property type="term" value="P:signal peptide processing"/>
    <property type="evidence" value="ECO:0007669"/>
    <property type="project" value="TreeGrafter"/>
</dbReference>
<reference evidence="6 7" key="1">
    <citation type="submission" date="2017-06" db="EMBL/GenBank/DDBJ databases">
        <authorList>
            <person name="Kim H.J."/>
            <person name="Triplett B.A."/>
        </authorList>
    </citation>
    <scope>NUCLEOTIDE SEQUENCE [LARGE SCALE GENOMIC DNA]</scope>
    <source>
        <strain evidence="6 7">CGMCC 4.2132</strain>
    </source>
</reference>
<evidence type="ECO:0000256" key="4">
    <source>
        <dbReference type="SAM" id="Phobius"/>
    </source>
</evidence>
<feature type="transmembrane region" description="Helical" evidence="4">
    <location>
        <begin position="57"/>
        <end position="79"/>
    </location>
</feature>
<evidence type="ECO:0000313" key="6">
    <source>
        <dbReference type="EMBL" id="SNS19880.1"/>
    </source>
</evidence>
<keyword evidence="7" id="KW-1185">Reference proteome</keyword>
<feature type="transmembrane region" description="Helical" evidence="4">
    <location>
        <begin position="228"/>
        <end position="252"/>
    </location>
</feature>
<dbReference type="PANTHER" id="PTHR30487:SF0">
    <property type="entry name" value="PREPILIN LEADER PEPTIDASE_N-METHYLTRANSFERASE-RELATED"/>
    <property type="match status" value="1"/>
</dbReference>
<protein>
    <submittedName>
        <fullName evidence="6">Leader peptidase (Prepilin peptidase) / N-methyltransferase</fullName>
    </submittedName>
</protein>
<keyword evidence="4" id="KW-0812">Transmembrane</keyword>
<feature type="transmembrane region" description="Helical" evidence="4">
    <location>
        <begin position="264"/>
        <end position="281"/>
    </location>
</feature>
<dbReference type="Proteomes" id="UP000198282">
    <property type="component" value="Unassembled WGS sequence"/>
</dbReference>
<sequence length="282" mass="28679">MGSSGSSGGDLGRTGRGEDGLFRQRPRGPAKSAVEAVDADSGARRTGEAPADYGRRVILLPVVAALAGLVIGLRTRALIARYAPAEGEPSRPSRSPSPVVPVVTALALGALALRALADRPASGAFFPPDATWVGELLAFWWLAVITVMLAFIDLAVYRLPDRLTLAAYLGTGGLLAAAALAGGRLDDLLRAGLAGAALAAFYLALFLVNPAGMGLGDVKLAASLGTALGWLGWDSVVIGAFLGFVAGGLYGVALMAAGRAGRKSEIPFGPFMIIGAFAAILV</sequence>
<dbReference type="InterPro" id="IPR000045">
    <property type="entry name" value="Prepilin_IV_endopep_pep"/>
</dbReference>
<dbReference type="GO" id="GO:0004190">
    <property type="term" value="F:aspartic-type endopeptidase activity"/>
    <property type="evidence" value="ECO:0007669"/>
    <property type="project" value="InterPro"/>
</dbReference>
<dbReference type="PANTHER" id="PTHR30487">
    <property type="entry name" value="TYPE 4 PREPILIN-LIKE PROTEINS LEADER PEPTIDE-PROCESSING ENZYME"/>
    <property type="match status" value="1"/>
</dbReference>
<dbReference type="InterPro" id="IPR050882">
    <property type="entry name" value="Prepilin_peptidase/N-MTase"/>
</dbReference>
<evidence type="ECO:0000256" key="1">
    <source>
        <dbReference type="ARBA" id="ARBA00005801"/>
    </source>
</evidence>
<name>A0A239CIB8_9ACTN</name>
<dbReference type="InterPro" id="IPR014032">
    <property type="entry name" value="Peptidase_A24A_bac"/>
</dbReference>
<proteinExistence type="inferred from homology"/>
<dbReference type="AlphaFoldDB" id="A0A239CIB8"/>
<feature type="transmembrane region" description="Helical" evidence="4">
    <location>
        <begin position="138"/>
        <end position="157"/>
    </location>
</feature>
<dbReference type="Pfam" id="PF01478">
    <property type="entry name" value="Peptidase_A24"/>
    <property type="match status" value="1"/>
</dbReference>
<evidence type="ECO:0000259" key="5">
    <source>
        <dbReference type="Pfam" id="PF01478"/>
    </source>
</evidence>
<feature type="transmembrane region" description="Helical" evidence="4">
    <location>
        <begin position="188"/>
        <end position="208"/>
    </location>
</feature>
<comment type="similarity">
    <text evidence="1 2">Belongs to the peptidase A24 family.</text>
</comment>
<feature type="domain" description="Prepilin type IV endopeptidase peptidase" evidence="5">
    <location>
        <begin position="142"/>
        <end position="252"/>
    </location>
</feature>
<dbReference type="GO" id="GO:0032259">
    <property type="term" value="P:methylation"/>
    <property type="evidence" value="ECO:0007669"/>
    <property type="project" value="UniProtKB-KW"/>
</dbReference>
<dbReference type="EMBL" id="FZOD01000005">
    <property type="protein sequence ID" value="SNS19880.1"/>
    <property type="molecule type" value="Genomic_DNA"/>
</dbReference>
<organism evidence="6 7">
    <name type="scientific">Streptosporangium subroseum</name>
    <dbReference type="NCBI Taxonomy" id="106412"/>
    <lineage>
        <taxon>Bacteria</taxon>
        <taxon>Bacillati</taxon>
        <taxon>Actinomycetota</taxon>
        <taxon>Actinomycetes</taxon>
        <taxon>Streptosporangiales</taxon>
        <taxon>Streptosporangiaceae</taxon>
        <taxon>Streptosporangium</taxon>
    </lineage>
</organism>
<keyword evidence="6" id="KW-0808">Transferase</keyword>
<feature type="compositionally biased region" description="Basic and acidic residues" evidence="3">
    <location>
        <begin position="13"/>
        <end position="22"/>
    </location>
</feature>
<evidence type="ECO:0000256" key="2">
    <source>
        <dbReference type="RuleBase" id="RU003793"/>
    </source>
</evidence>
<keyword evidence="4" id="KW-1133">Transmembrane helix</keyword>
<dbReference type="GO" id="GO:0008168">
    <property type="term" value="F:methyltransferase activity"/>
    <property type="evidence" value="ECO:0007669"/>
    <property type="project" value="UniProtKB-KW"/>
</dbReference>
<feature type="transmembrane region" description="Helical" evidence="4">
    <location>
        <begin position="99"/>
        <end position="117"/>
    </location>
</feature>
<evidence type="ECO:0000313" key="7">
    <source>
        <dbReference type="Proteomes" id="UP000198282"/>
    </source>
</evidence>
<dbReference type="Gene3D" id="1.20.120.1220">
    <property type="match status" value="1"/>
</dbReference>
<feature type="region of interest" description="Disordered" evidence="3">
    <location>
        <begin position="1"/>
        <end position="48"/>
    </location>
</feature>